<dbReference type="InterPro" id="IPR008966">
    <property type="entry name" value="Adhesion_dom_sf"/>
</dbReference>
<dbReference type="STRING" id="69222.BG55_04290"/>
<dbReference type="RefSeq" id="WP_034934588.1">
    <property type="nucleotide sequence ID" value="NZ_JFHN01000025.1"/>
</dbReference>
<reference evidence="3 4" key="1">
    <citation type="submission" date="2014-02" db="EMBL/GenBank/DDBJ databases">
        <title>Draft genome of Erwinia mallotivora strain BT-MARDI, a papaya dieback pathogen.</title>
        <authorList>
            <person name="Redzuan R."/>
            <person name="Abu Bakar N."/>
            <person name="Badrun R."/>
            <person name="Mohd Raih M.F."/>
            <person name="Rozano L."/>
            <person name="Mat Amin N."/>
        </authorList>
    </citation>
    <scope>NUCLEOTIDE SEQUENCE [LARGE SCALE GENOMIC DNA]</scope>
    <source>
        <strain evidence="3 4">BT-MARDI</strain>
    </source>
</reference>
<dbReference type="InterPro" id="IPR000259">
    <property type="entry name" value="Adhesion_dom_fimbrial"/>
</dbReference>
<dbReference type="GO" id="GO:0009289">
    <property type="term" value="C:pilus"/>
    <property type="evidence" value="ECO:0007669"/>
    <property type="project" value="InterPro"/>
</dbReference>
<comment type="caution">
    <text evidence="3">The sequence shown here is derived from an EMBL/GenBank/DDBJ whole genome shotgun (WGS) entry which is preliminary data.</text>
</comment>
<evidence type="ECO:0000259" key="2">
    <source>
        <dbReference type="Pfam" id="PF00419"/>
    </source>
</evidence>
<dbReference type="Pfam" id="PF00419">
    <property type="entry name" value="Fimbrial"/>
    <property type="match status" value="1"/>
</dbReference>
<evidence type="ECO:0000313" key="3">
    <source>
        <dbReference type="EMBL" id="EXU76641.1"/>
    </source>
</evidence>
<dbReference type="GO" id="GO:0007155">
    <property type="term" value="P:cell adhesion"/>
    <property type="evidence" value="ECO:0007669"/>
    <property type="project" value="InterPro"/>
</dbReference>
<keyword evidence="1" id="KW-0732">Signal</keyword>
<feature type="signal peptide" evidence="1">
    <location>
        <begin position="1"/>
        <end position="20"/>
    </location>
</feature>
<organism evidence="3 4">
    <name type="scientific">Erwinia mallotivora</name>
    <dbReference type="NCBI Taxonomy" id="69222"/>
    <lineage>
        <taxon>Bacteria</taxon>
        <taxon>Pseudomonadati</taxon>
        <taxon>Pseudomonadota</taxon>
        <taxon>Gammaproteobacteria</taxon>
        <taxon>Enterobacterales</taxon>
        <taxon>Erwiniaceae</taxon>
        <taxon>Erwinia</taxon>
    </lineage>
</organism>
<evidence type="ECO:0000256" key="1">
    <source>
        <dbReference type="SAM" id="SignalP"/>
    </source>
</evidence>
<proteinExistence type="predicted"/>
<sequence length="332" mass="34509">MLRKVILLSFSGLAATNAAAECVLARGTPTTLTLAAQTITVSADAAADTSTPISGAIYTTSAIPTNIGYDGCVAGIPAGRVLIGLSETVATKLFKTNVEGIGVKVQAYTGTGFGTYPLDYTVSFSGGESTGTFDWKAGSYYRVQFYKTADTLSLSDPTGDVVLDAGSLAYEWVQDDATRGISLTINQIKVISTPACTFDSSKTIDFSTVTPAMLTSGGVEKPLVFGLTCKTDYGSYSANASITSTTSSTDNKYIRVTDSSGNSDNQLGIEIYNSSGGQMSLSGNVLEKSSTVASGVAAEFNWTAKLVNAGTDKTRPQNGSFTAQAEILLQLN</sequence>
<feature type="domain" description="Fimbrial-type adhesion" evidence="2">
    <location>
        <begin position="192"/>
        <end position="330"/>
    </location>
</feature>
<dbReference type="InterPro" id="IPR036937">
    <property type="entry name" value="Adhesion_dom_fimbrial_sf"/>
</dbReference>
<accession>A0A014M471</accession>
<dbReference type="Gene3D" id="2.60.40.3310">
    <property type="match status" value="1"/>
</dbReference>
<dbReference type="Gene3D" id="2.60.40.1090">
    <property type="entry name" value="Fimbrial-type adhesion domain"/>
    <property type="match status" value="1"/>
</dbReference>
<dbReference type="OrthoDB" id="6515729at2"/>
<keyword evidence="4" id="KW-1185">Reference proteome</keyword>
<dbReference type="SUPFAM" id="SSF49401">
    <property type="entry name" value="Bacterial adhesins"/>
    <property type="match status" value="1"/>
</dbReference>
<dbReference type="AlphaFoldDB" id="A0A014M471"/>
<feature type="chain" id="PRO_5001473696" evidence="1">
    <location>
        <begin position="21"/>
        <end position="332"/>
    </location>
</feature>
<gene>
    <name evidence="3" type="ORF">BG55_04290</name>
</gene>
<dbReference type="PATRIC" id="fig|69222.5.peg.887"/>
<name>A0A014M471_9GAMM</name>
<dbReference type="Proteomes" id="UP000019918">
    <property type="component" value="Unassembled WGS sequence"/>
</dbReference>
<dbReference type="EMBL" id="JFHN01000025">
    <property type="protein sequence ID" value="EXU76641.1"/>
    <property type="molecule type" value="Genomic_DNA"/>
</dbReference>
<protein>
    <submittedName>
        <fullName evidence="3">Fimbrial protein</fullName>
    </submittedName>
</protein>
<evidence type="ECO:0000313" key="4">
    <source>
        <dbReference type="Proteomes" id="UP000019918"/>
    </source>
</evidence>